<keyword evidence="2" id="KW-1185">Reference proteome</keyword>
<organism evidence="1 2">
    <name type="scientific">Linum trigynum</name>
    <dbReference type="NCBI Taxonomy" id="586398"/>
    <lineage>
        <taxon>Eukaryota</taxon>
        <taxon>Viridiplantae</taxon>
        <taxon>Streptophyta</taxon>
        <taxon>Embryophyta</taxon>
        <taxon>Tracheophyta</taxon>
        <taxon>Spermatophyta</taxon>
        <taxon>Magnoliopsida</taxon>
        <taxon>eudicotyledons</taxon>
        <taxon>Gunneridae</taxon>
        <taxon>Pentapetalae</taxon>
        <taxon>rosids</taxon>
        <taxon>fabids</taxon>
        <taxon>Malpighiales</taxon>
        <taxon>Linaceae</taxon>
        <taxon>Linum</taxon>
    </lineage>
</organism>
<evidence type="ECO:0000313" key="2">
    <source>
        <dbReference type="Proteomes" id="UP001497516"/>
    </source>
</evidence>
<accession>A0AAV2EVC7</accession>
<reference evidence="1 2" key="1">
    <citation type="submission" date="2024-04" db="EMBL/GenBank/DDBJ databases">
        <authorList>
            <person name="Fracassetti M."/>
        </authorList>
    </citation>
    <scope>NUCLEOTIDE SEQUENCE [LARGE SCALE GENOMIC DNA]</scope>
</reference>
<evidence type="ECO:0000313" key="1">
    <source>
        <dbReference type="EMBL" id="CAL1389754.1"/>
    </source>
</evidence>
<proteinExistence type="predicted"/>
<gene>
    <name evidence="1" type="ORF">LTRI10_LOCUS30588</name>
</gene>
<dbReference type="AlphaFoldDB" id="A0AAV2EVC7"/>
<dbReference type="EMBL" id="OZ034818">
    <property type="protein sequence ID" value="CAL1389754.1"/>
    <property type="molecule type" value="Genomic_DNA"/>
</dbReference>
<sequence>MEMETTTENKDFKFKAKIAASNPIITSTNLEASGENFVKKPAEEKQRIFPVRSRPQFTLTAMKFVVKIHGSRP</sequence>
<protein>
    <submittedName>
        <fullName evidence="1">Uncharacterized protein</fullName>
    </submittedName>
</protein>
<dbReference type="Proteomes" id="UP001497516">
    <property type="component" value="Chromosome 5"/>
</dbReference>
<name>A0AAV2EVC7_9ROSI</name>